<sequence length="31" mass="3545">MEKKSRGKRKKAQVLHHLSQDQPAPGVNQFT</sequence>
<feature type="compositionally biased region" description="Basic residues" evidence="1">
    <location>
        <begin position="1"/>
        <end position="14"/>
    </location>
</feature>
<reference evidence="2" key="1">
    <citation type="journal article" date="2021" name="Proc. Natl. Acad. Sci. U.S.A.">
        <title>A Catalog of Tens of Thousands of Viruses from Human Metagenomes Reveals Hidden Associations with Chronic Diseases.</title>
        <authorList>
            <person name="Tisza M.J."/>
            <person name="Buck C.B."/>
        </authorList>
    </citation>
    <scope>NUCLEOTIDE SEQUENCE</scope>
    <source>
        <strain evidence="2">Ctino4</strain>
    </source>
</reference>
<organism evidence="2">
    <name type="scientific">Myoviridae sp. ctino4</name>
    <dbReference type="NCBI Taxonomy" id="2826686"/>
    <lineage>
        <taxon>Viruses</taxon>
        <taxon>Duplodnaviria</taxon>
        <taxon>Heunggongvirae</taxon>
        <taxon>Uroviricota</taxon>
        <taxon>Caudoviricetes</taxon>
    </lineage>
</organism>
<evidence type="ECO:0000256" key="1">
    <source>
        <dbReference type="SAM" id="MobiDB-lite"/>
    </source>
</evidence>
<accession>A0A8S5MUN6</accession>
<protein>
    <submittedName>
        <fullName evidence="2">Uncharacterized protein</fullName>
    </submittedName>
</protein>
<name>A0A8S5MUN6_9CAUD</name>
<evidence type="ECO:0000313" key="2">
    <source>
        <dbReference type="EMBL" id="DAD85643.1"/>
    </source>
</evidence>
<proteinExistence type="predicted"/>
<dbReference type="EMBL" id="BK014985">
    <property type="protein sequence ID" value="DAD85643.1"/>
    <property type="molecule type" value="Genomic_DNA"/>
</dbReference>
<feature type="region of interest" description="Disordered" evidence="1">
    <location>
        <begin position="1"/>
        <end position="31"/>
    </location>
</feature>